<dbReference type="Proteomes" id="UP000789739">
    <property type="component" value="Unassembled WGS sequence"/>
</dbReference>
<organism evidence="1 2">
    <name type="scientific">Paraglomus brasilianum</name>
    <dbReference type="NCBI Taxonomy" id="144538"/>
    <lineage>
        <taxon>Eukaryota</taxon>
        <taxon>Fungi</taxon>
        <taxon>Fungi incertae sedis</taxon>
        <taxon>Mucoromycota</taxon>
        <taxon>Glomeromycotina</taxon>
        <taxon>Glomeromycetes</taxon>
        <taxon>Paraglomerales</taxon>
        <taxon>Paraglomeraceae</taxon>
        <taxon>Paraglomus</taxon>
    </lineage>
</organism>
<comment type="caution">
    <text evidence="1">The sequence shown here is derived from an EMBL/GenBank/DDBJ whole genome shotgun (WGS) entry which is preliminary data.</text>
</comment>
<keyword evidence="2" id="KW-1185">Reference proteome</keyword>
<dbReference type="OrthoDB" id="2435814at2759"/>
<accession>A0A9N9EMX2</accession>
<protein>
    <submittedName>
        <fullName evidence="1">4184_t:CDS:1</fullName>
    </submittedName>
</protein>
<gene>
    <name evidence="1" type="ORF">PBRASI_LOCUS11792</name>
</gene>
<feature type="non-terminal residue" evidence="1">
    <location>
        <position position="138"/>
    </location>
</feature>
<evidence type="ECO:0000313" key="1">
    <source>
        <dbReference type="EMBL" id="CAG8680754.1"/>
    </source>
</evidence>
<name>A0A9N9EMX2_9GLOM</name>
<dbReference type="AlphaFoldDB" id="A0A9N9EMX2"/>
<proteinExistence type="predicted"/>
<evidence type="ECO:0000313" key="2">
    <source>
        <dbReference type="Proteomes" id="UP000789739"/>
    </source>
</evidence>
<sequence length="138" mass="15947">KHDGQFTLDAEFVRLLGFESSKDFEQVINVYIKSKRVSKLDIHVISTAVSLWYLRLVAEELILSFQSNTSDERLKNSTSLSSFRSLSHHSSGSLMEAQKWMDIIVHKNGKHGLVNQLMMKSLYAEVNRYVIRHYNVTE</sequence>
<feature type="non-terminal residue" evidence="1">
    <location>
        <position position="1"/>
    </location>
</feature>
<reference evidence="1" key="1">
    <citation type="submission" date="2021-06" db="EMBL/GenBank/DDBJ databases">
        <authorList>
            <person name="Kallberg Y."/>
            <person name="Tangrot J."/>
            <person name="Rosling A."/>
        </authorList>
    </citation>
    <scope>NUCLEOTIDE SEQUENCE</scope>
    <source>
        <strain evidence="1">BR232B</strain>
    </source>
</reference>
<dbReference type="EMBL" id="CAJVPI010006923">
    <property type="protein sequence ID" value="CAG8680754.1"/>
    <property type="molecule type" value="Genomic_DNA"/>
</dbReference>